<gene>
    <name evidence="1" type="ORF">ZEAMMB73_Zm00001d048599</name>
</gene>
<dbReference type="EMBL" id="CM000780">
    <property type="protein sequence ID" value="AQK48241.1"/>
    <property type="molecule type" value="Genomic_DNA"/>
</dbReference>
<evidence type="ECO:0000313" key="1">
    <source>
        <dbReference type="EMBL" id="AQK48241.1"/>
    </source>
</evidence>
<protein>
    <submittedName>
        <fullName evidence="1">UPF0161 protein</fullName>
    </submittedName>
</protein>
<sequence length="85" mass="9508">MHTPPSCLFRLRGLSPEAQFLSVLRATSGGRFRHGDSTVLLKTKVSVVASDLEFSEMACLTTLCAYCDSQQRKSKILESIWHYPC</sequence>
<name>A0A1D6PN02_MAIZE</name>
<accession>A0A1D6PN02</accession>
<organism evidence="1">
    <name type="scientific">Zea mays</name>
    <name type="common">Maize</name>
    <dbReference type="NCBI Taxonomy" id="4577"/>
    <lineage>
        <taxon>Eukaryota</taxon>
        <taxon>Viridiplantae</taxon>
        <taxon>Streptophyta</taxon>
        <taxon>Embryophyta</taxon>
        <taxon>Tracheophyta</taxon>
        <taxon>Spermatophyta</taxon>
        <taxon>Magnoliopsida</taxon>
        <taxon>Liliopsida</taxon>
        <taxon>Poales</taxon>
        <taxon>Poaceae</taxon>
        <taxon>PACMAD clade</taxon>
        <taxon>Panicoideae</taxon>
        <taxon>Andropogonodae</taxon>
        <taxon>Andropogoneae</taxon>
        <taxon>Tripsacinae</taxon>
        <taxon>Zea</taxon>
    </lineage>
</organism>
<dbReference type="AlphaFoldDB" id="A0A1D6PN02"/>
<proteinExistence type="predicted"/>
<reference evidence="1" key="1">
    <citation type="submission" date="2015-12" db="EMBL/GenBank/DDBJ databases">
        <title>Update maize B73 reference genome by single molecule sequencing technologies.</title>
        <authorList>
            <consortium name="Maize Genome Sequencing Project"/>
            <person name="Ware D."/>
        </authorList>
    </citation>
    <scope>NUCLEOTIDE SEQUENCE</scope>
    <source>
        <tissue evidence="1">Seedling</tissue>
    </source>
</reference>